<dbReference type="Proteomes" id="UP000602653">
    <property type="component" value="Chromosome"/>
</dbReference>
<dbReference type="SUPFAM" id="SSF49313">
    <property type="entry name" value="Cadherin-like"/>
    <property type="match status" value="2"/>
</dbReference>
<proteinExistence type="predicted"/>
<dbReference type="InterPro" id="IPR044055">
    <property type="entry name" value="RibLong"/>
</dbReference>
<evidence type="ECO:0000259" key="2">
    <source>
        <dbReference type="Pfam" id="PF18957"/>
    </source>
</evidence>
<feature type="domain" description="Long Rib" evidence="2">
    <location>
        <begin position="369"/>
        <end position="457"/>
    </location>
</feature>
<dbReference type="InterPro" id="IPR015919">
    <property type="entry name" value="Cadherin-like_sf"/>
</dbReference>
<keyword evidence="1" id="KW-1133">Transmembrane helix</keyword>
<feature type="domain" description="Long Rib" evidence="2">
    <location>
        <begin position="162"/>
        <end position="260"/>
    </location>
</feature>
<organism evidence="3 4">
    <name type="scientific">Arcanobacterium phocisimile</name>
    <dbReference type="NCBI Taxonomy" id="1302235"/>
    <lineage>
        <taxon>Bacteria</taxon>
        <taxon>Bacillati</taxon>
        <taxon>Actinomycetota</taxon>
        <taxon>Actinomycetes</taxon>
        <taxon>Actinomycetales</taxon>
        <taxon>Actinomycetaceae</taxon>
        <taxon>Arcanobacterium</taxon>
    </lineage>
</organism>
<protein>
    <submittedName>
        <fullName evidence="3">YPDG domain-containing protein</fullName>
    </submittedName>
</protein>
<feature type="domain" description="Long Rib" evidence="2">
    <location>
        <begin position="576"/>
        <end position="664"/>
    </location>
</feature>
<evidence type="ECO:0000256" key="1">
    <source>
        <dbReference type="SAM" id="Phobius"/>
    </source>
</evidence>
<name>A0ABX7IG08_9ACTO</name>
<dbReference type="EMBL" id="CP070228">
    <property type="protein sequence ID" value="QRV01780.1"/>
    <property type="molecule type" value="Genomic_DNA"/>
</dbReference>
<sequence length="739" mass="79493">MTMKRSQRAFAFIIAFALTIFTFNGGLFASRPALAAEEQSPHTAVRVNFDFNSVQSMDKFKDNVWVYQWDKNGGSVGHKIPADPGFVLIKPLNGESTVNFIVAIGTYDDKGIHPWYRWGANQIDANQAQTGDFKGVKPGRAIDVTYDNLVKNAVLPQVPTDADTYTPSYPEAITVAQGGASSSQPLTFSSYAGNFSADNVGAQPGIEQADQRLHATISPDGTVSVRPDSDLEVDTYTVTVGVVYPQDNSKDTVTINVNVTERPITKLEYESGAVSVPQGSSQTMPLTTPLNTLPAGTTFALDQEYHSAISVDPQTGALTIAPASDAQLGEYPVTVIGTSQGQKVAEGQLTIAITEKKTNGLDSKLWSLSYESLTVQQLKAANVKLTATLFGKERALPQGVTFAEGDNMHKWVTVNPKTGEVTATPDEFVAAQDYTFNVAVTHPDKTVTQVPVKITVTKAPATDLDTTVWEFSYNKLNVAQKENQSVEIAASLFGKESSLPHGITFAKGEKMPSWITVDSETGTVTATPDEYVAAQDYEFSVIVTHLNDKVTTVPVKVTVTQAENTPDLKSQLWKLSYADLTVQQLKTASVDLSATLFGQERALPSAVTFAKGADMPSWITVHEKTGTVTANPSEYVELKDYVFHVVVTHLDGATEKVAVKIKVTEADPETTYPLTPLKPGKHTIPALELTPAQPKAKPQAPKPVEKPGLAKTGINLTGLAGLALISTLTGAAITRRRKA</sequence>
<dbReference type="InterPro" id="IPR013783">
    <property type="entry name" value="Ig-like_fold"/>
</dbReference>
<keyword evidence="1" id="KW-0812">Transmembrane</keyword>
<gene>
    <name evidence="3" type="ORF">JTE88_06720</name>
</gene>
<keyword evidence="4" id="KW-1185">Reference proteome</keyword>
<accession>A0ABX7IG08</accession>
<evidence type="ECO:0000313" key="3">
    <source>
        <dbReference type="EMBL" id="QRV01780.1"/>
    </source>
</evidence>
<evidence type="ECO:0000313" key="4">
    <source>
        <dbReference type="Proteomes" id="UP000602653"/>
    </source>
</evidence>
<feature type="domain" description="Long Rib" evidence="2">
    <location>
        <begin position="472"/>
        <end position="560"/>
    </location>
</feature>
<keyword evidence="1" id="KW-0472">Membrane</keyword>
<feature type="domain" description="Long Rib" evidence="2">
    <location>
        <begin position="273"/>
        <end position="336"/>
    </location>
</feature>
<dbReference type="RefSeq" id="WP_204423801.1">
    <property type="nucleotide sequence ID" value="NZ_CP070228.1"/>
</dbReference>
<feature type="transmembrane region" description="Helical" evidence="1">
    <location>
        <begin position="713"/>
        <end position="733"/>
    </location>
</feature>
<dbReference type="Pfam" id="PF18957">
    <property type="entry name" value="RibLong"/>
    <property type="match status" value="5"/>
</dbReference>
<dbReference type="NCBIfam" id="NF038186">
    <property type="entry name" value="YPDG_rpt"/>
    <property type="match status" value="1"/>
</dbReference>
<dbReference type="Gene3D" id="2.60.40.10">
    <property type="entry name" value="Immunoglobulins"/>
    <property type="match status" value="1"/>
</dbReference>
<reference evidence="3 4" key="1">
    <citation type="submission" date="2021-02" db="EMBL/GenBank/DDBJ databases">
        <title>Complete Genome Sequence of Arcanobacterium phocisimile strain DSM 26142T from a harbour seal.</title>
        <authorList>
            <person name="Borowiak M."/>
            <person name="Alssahen M."/>
            <person name="Malorny B."/>
            <person name="Laemmler C."/>
            <person name="Siebert U."/>
            <person name="Ploetz M."/>
            <person name="Abdulmawjood A."/>
        </authorList>
    </citation>
    <scope>NUCLEOTIDE SEQUENCE [LARGE SCALE GENOMIC DNA]</scope>
    <source>
        <strain evidence="3 4">DSM 26142</strain>
    </source>
</reference>